<dbReference type="Gene3D" id="1.10.1200.10">
    <property type="entry name" value="ACP-like"/>
    <property type="match status" value="1"/>
</dbReference>
<sequence>MSELPLTPTANSTNGPAAPSTAGRVSRPGNAIEETLAGIYATCSGWSESGRRVVLRLGGDSISSMQVVRGHAPQAHVPAADVFVEQTVARLARVTAPAPTHRPCRRGSGRGGPTPIMRWLAAWTVRSTSSTKPCSCRPRRATEADVAALLQALLDRHAMLRAHADDPTPETGR</sequence>
<dbReference type="EMBL" id="JAOB01000070">
    <property type="protein sequence ID" value="EUA20691.1"/>
    <property type="molecule type" value="Genomic_DNA"/>
</dbReference>
<keyword evidence="2" id="KW-0560">Oxidoreductase</keyword>
<dbReference type="GO" id="GO:0016491">
    <property type="term" value="F:oxidoreductase activity"/>
    <property type="evidence" value="ECO:0007669"/>
    <property type="project" value="UniProtKB-KW"/>
</dbReference>
<dbReference type="EC" id="1.-.-.-" evidence="2"/>
<reference evidence="2" key="1">
    <citation type="submission" date="2014-01" db="EMBL/GenBank/DDBJ databases">
        <authorList>
            <person name="Brown-Elliot B."/>
            <person name="Wallace R."/>
            <person name="Lenaerts A."/>
            <person name="Ordway D."/>
            <person name="DeGroote M.A."/>
            <person name="Parker T."/>
            <person name="Sizemore C."/>
            <person name="Tallon L.J."/>
            <person name="Sadzewicz L.K."/>
            <person name="Sengamalay N."/>
            <person name="Fraser C.M."/>
            <person name="Hine E."/>
            <person name="Shefchek K.A."/>
            <person name="Das S.P."/>
            <person name="Tettelin H."/>
        </authorList>
    </citation>
    <scope>NUCLEOTIDE SEQUENCE [LARGE SCALE GENOMIC DNA]</scope>
    <source>
        <strain evidence="2">4042</strain>
    </source>
</reference>
<protein>
    <submittedName>
        <fullName evidence="2">Linear gramicidin synthetase subunit D domain protein</fullName>
        <ecNumber evidence="2">1.-.-.-</ecNumber>
    </submittedName>
</protein>
<proteinExistence type="predicted"/>
<evidence type="ECO:0000256" key="1">
    <source>
        <dbReference type="SAM" id="MobiDB-lite"/>
    </source>
</evidence>
<name>X7ZNR5_MYCXE</name>
<accession>X7ZNR5</accession>
<dbReference type="PATRIC" id="fig|1299334.3.peg.7825"/>
<dbReference type="AlphaFoldDB" id="X7ZNR5"/>
<evidence type="ECO:0000313" key="2">
    <source>
        <dbReference type="EMBL" id="EUA20691.1"/>
    </source>
</evidence>
<feature type="region of interest" description="Disordered" evidence="1">
    <location>
        <begin position="1"/>
        <end position="29"/>
    </location>
</feature>
<organism evidence="2">
    <name type="scientific">Mycobacterium xenopi 4042</name>
    <dbReference type="NCBI Taxonomy" id="1299334"/>
    <lineage>
        <taxon>Bacteria</taxon>
        <taxon>Bacillati</taxon>
        <taxon>Actinomycetota</taxon>
        <taxon>Actinomycetes</taxon>
        <taxon>Mycobacteriales</taxon>
        <taxon>Mycobacteriaceae</taxon>
        <taxon>Mycobacterium</taxon>
    </lineage>
</organism>
<comment type="caution">
    <text evidence="2">The sequence shown here is derived from an EMBL/GenBank/DDBJ whole genome shotgun (WGS) entry which is preliminary data.</text>
</comment>
<gene>
    <name evidence="2" type="ORF">I553_3016</name>
</gene>
<dbReference type="InterPro" id="IPR036736">
    <property type="entry name" value="ACP-like_sf"/>
</dbReference>